<dbReference type="AlphaFoldDB" id="A0A1Y0I7D2"/>
<sequence length="99" mass="11332">MDYGDSLRTVLIRKINKAERDLYQLKLDYCRFVFGLSHRSRVTADQSCYQIKSVDLDSMTRTESGDWCKPNVAGILLNSELQPLGGEVIQLGNSWESMR</sequence>
<accession>A0A1Y0I7D2</accession>
<name>A0A1Y0I7D2_9GAMM</name>
<protein>
    <submittedName>
        <fullName evidence="1">Uncharacterized protein</fullName>
    </submittedName>
</protein>
<dbReference type="KEGG" id="ome:OLMES_2288"/>
<keyword evidence="2" id="KW-1185">Reference proteome</keyword>
<gene>
    <name evidence="1" type="ORF">OLMES_2288</name>
</gene>
<organism evidence="1 2">
    <name type="scientific">Oleiphilus messinensis</name>
    <dbReference type="NCBI Taxonomy" id="141451"/>
    <lineage>
        <taxon>Bacteria</taxon>
        <taxon>Pseudomonadati</taxon>
        <taxon>Pseudomonadota</taxon>
        <taxon>Gammaproteobacteria</taxon>
        <taxon>Oceanospirillales</taxon>
        <taxon>Oleiphilaceae</taxon>
        <taxon>Oleiphilus</taxon>
    </lineage>
</organism>
<evidence type="ECO:0000313" key="2">
    <source>
        <dbReference type="Proteomes" id="UP000196027"/>
    </source>
</evidence>
<proteinExistence type="predicted"/>
<reference evidence="1 2" key="1">
    <citation type="submission" date="2017-05" db="EMBL/GenBank/DDBJ databases">
        <title>Genomic insights into alkan degradation activity of Oleiphilus messinensis.</title>
        <authorList>
            <person name="Kozyavkin S.A."/>
            <person name="Slesarev A.I."/>
            <person name="Golyshin P.N."/>
            <person name="Korzhenkov A."/>
            <person name="Golyshina O.N."/>
            <person name="Toshchakov S.V."/>
        </authorList>
    </citation>
    <scope>NUCLEOTIDE SEQUENCE [LARGE SCALE GENOMIC DNA]</scope>
    <source>
        <strain evidence="1 2">ME102</strain>
    </source>
</reference>
<evidence type="ECO:0000313" key="1">
    <source>
        <dbReference type="EMBL" id="ARU56351.1"/>
    </source>
</evidence>
<dbReference type="EMBL" id="CP021425">
    <property type="protein sequence ID" value="ARU56351.1"/>
    <property type="molecule type" value="Genomic_DNA"/>
</dbReference>
<dbReference type="Proteomes" id="UP000196027">
    <property type="component" value="Chromosome"/>
</dbReference>